<dbReference type="GO" id="GO:0016020">
    <property type="term" value="C:membrane"/>
    <property type="evidence" value="ECO:0007669"/>
    <property type="project" value="UniProtKB-SubCell"/>
</dbReference>
<evidence type="ECO:0000313" key="7">
    <source>
        <dbReference type="EMBL" id="PIQ75616.1"/>
    </source>
</evidence>
<evidence type="ECO:0008006" key="9">
    <source>
        <dbReference type="Google" id="ProtNLM"/>
    </source>
</evidence>
<dbReference type="PANTHER" id="PTHR30093:SF44">
    <property type="entry name" value="TYPE II SECRETION SYSTEM CORE PROTEIN G"/>
    <property type="match status" value="1"/>
</dbReference>
<evidence type="ECO:0000256" key="4">
    <source>
        <dbReference type="ARBA" id="ARBA00022989"/>
    </source>
</evidence>
<keyword evidence="5 6" id="KW-0472">Membrane</keyword>
<dbReference type="Pfam" id="PF07963">
    <property type="entry name" value="N_methyl"/>
    <property type="match status" value="1"/>
</dbReference>
<dbReference type="PANTHER" id="PTHR30093">
    <property type="entry name" value="GENERAL SECRETION PATHWAY PROTEIN G"/>
    <property type="match status" value="1"/>
</dbReference>
<evidence type="ECO:0000256" key="6">
    <source>
        <dbReference type="SAM" id="Phobius"/>
    </source>
</evidence>
<proteinExistence type="predicted"/>
<accession>A0A2H0KU18</accession>
<evidence type="ECO:0000256" key="2">
    <source>
        <dbReference type="ARBA" id="ARBA00022481"/>
    </source>
</evidence>
<evidence type="ECO:0000256" key="3">
    <source>
        <dbReference type="ARBA" id="ARBA00022692"/>
    </source>
</evidence>
<dbReference type="GO" id="GO:0015628">
    <property type="term" value="P:protein secretion by the type II secretion system"/>
    <property type="evidence" value="ECO:0007669"/>
    <property type="project" value="InterPro"/>
</dbReference>
<dbReference type="NCBIfam" id="TIGR02532">
    <property type="entry name" value="IV_pilin_GFxxxE"/>
    <property type="match status" value="1"/>
</dbReference>
<dbReference type="Gene3D" id="3.30.700.10">
    <property type="entry name" value="Glycoprotein, Type 4 Pilin"/>
    <property type="match status" value="1"/>
</dbReference>
<organism evidence="7 8">
    <name type="scientific">Candidatus Portnoybacteria bacterium CG11_big_fil_rev_8_21_14_0_20_40_15</name>
    <dbReference type="NCBI Taxonomy" id="1974817"/>
    <lineage>
        <taxon>Bacteria</taxon>
        <taxon>Candidatus Portnoyibacteriota</taxon>
    </lineage>
</organism>
<comment type="caution">
    <text evidence="7">The sequence shown here is derived from an EMBL/GenBank/DDBJ whole genome shotgun (WGS) entry which is preliminary data.</text>
</comment>
<gene>
    <name evidence="7" type="ORF">COV84_00340</name>
</gene>
<dbReference type="EMBL" id="PCVO01000004">
    <property type="protein sequence ID" value="PIQ75616.1"/>
    <property type="molecule type" value="Genomic_DNA"/>
</dbReference>
<dbReference type="GO" id="GO:0015627">
    <property type="term" value="C:type II protein secretion system complex"/>
    <property type="evidence" value="ECO:0007669"/>
    <property type="project" value="InterPro"/>
</dbReference>
<name>A0A2H0KU18_9BACT</name>
<evidence type="ECO:0000313" key="8">
    <source>
        <dbReference type="Proteomes" id="UP000229317"/>
    </source>
</evidence>
<dbReference type="SUPFAM" id="SSF54523">
    <property type="entry name" value="Pili subunits"/>
    <property type="match status" value="1"/>
</dbReference>
<evidence type="ECO:0000256" key="1">
    <source>
        <dbReference type="ARBA" id="ARBA00004167"/>
    </source>
</evidence>
<dbReference type="InterPro" id="IPR012902">
    <property type="entry name" value="N_methyl_site"/>
</dbReference>
<dbReference type="PRINTS" id="PR00885">
    <property type="entry name" value="BCTERIALGSPH"/>
</dbReference>
<sequence length="177" mass="19601">MIKFLNKKSLSFTLTSKFGLGRQKQASFTLIELLVVIAIIGILATIVLVSLSNARTKARDARRETDMHQFSVAMEMYYGADNNNPHYPDLPPDVATAIPALAHNLAPFMDPAALDPSNPSRQYFWSDCGDITHQQYCVWATLENPSAPTTYYIANPRGTKETTIPPSCSATPKCYDL</sequence>
<protein>
    <recommendedName>
        <fullName evidence="9">Type II secretion system protein GspG C-terminal domain-containing protein</fullName>
    </recommendedName>
</protein>
<reference evidence="7 8" key="1">
    <citation type="submission" date="2017-09" db="EMBL/GenBank/DDBJ databases">
        <title>Depth-based differentiation of microbial function through sediment-hosted aquifers and enrichment of novel symbionts in the deep terrestrial subsurface.</title>
        <authorList>
            <person name="Probst A.J."/>
            <person name="Ladd B."/>
            <person name="Jarett J.K."/>
            <person name="Geller-Mcgrath D.E."/>
            <person name="Sieber C.M."/>
            <person name="Emerson J.B."/>
            <person name="Anantharaman K."/>
            <person name="Thomas B.C."/>
            <person name="Malmstrom R."/>
            <person name="Stieglmeier M."/>
            <person name="Klingl A."/>
            <person name="Woyke T."/>
            <person name="Ryan C.M."/>
            <person name="Banfield J.F."/>
        </authorList>
    </citation>
    <scope>NUCLEOTIDE SEQUENCE [LARGE SCALE GENOMIC DNA]</scope>
    <source>
        <strain evidence="7">CG11_big_fil_rev_8_21_14_0_20_40_15</strain>
    </source>
</reference>
<keyword evidence="3 6" id="KW-0812">Transmembrane</keyword>
<dbReference type="AlphaFoldDB" id="A0A2H0KU18"/>
<comment type="subcellular location">
    <subcellularLocation>
        <location evidence="1">Membrane</location>
        <topology evidence="1">Single-pass membrane protein</topology>
    </subcellularLocation>
</comment>
<dbReference type="InterPro" id="IPR002416">
    <property type="entry name" value="T2SS_protein-GspH"/>
</dbReference>
<feature type="transmembrane region" description="Helical" evidence="6">
    <location>
        <begin position="26"/>
        <end position="49"/>
    </location>
</feature>
<dbReference type="Proteomes" id="UP000229317">
    <property type="component" value="Unassembled WGS sequence"/>
</dbReference>
<keyword evidence="2" id="KW-0488">Methylation</keyword>
<keyword evidence="4 6" id="KW-1133">Transmembrane helix</keyword>
<dbReference type="InterPro" id="IPR045584">
    <property type="entry name" value="Pilin-like"/>
</dbReference>
<evidence type="ECO:0000256" key="5">
    <source>
        <dbReference type="ARBA" id="ARBA00023136"/>
    </source>
</evidence>